<sequence>MRSGFSMITAIIFIVLVATLGMLALSLSTQTTKQTTDLFLREQAELLAQSATEFALLAFSGHDINATNGCLQEINAQYPEAGINALFDINITLRYLGRGLPCDAGFIIDNNITTNDSNLTLIIDTVVTSSAATEPIRFHRRTLQKP</sequence>
<comment type="caution">
    <text evidence="1">The sequence shown here is derived from an EMBL/GenBank/DDBJ whole genome shotgun (WGS) entry which is preliminary data.</text>
</comment>
<dbReference type="EMBL" id="JAFHKK010000004">
    <property type="protein sequence ID" value="MBN2963813.1"/>
    <property type="molecule type" value="Genomic_DNA"/>
</dbReference>
<evidence type="ECO:0000313" key="2">
    <source>
        <dbReference type="Proteomes" id="UP000703590"/>
    </source>
</evidence>
<name>A0ABS2WQ94_9BACT</name>
<reference evidence="1 2" key="3">
    <citation type="submission" date="2021-02" db="EMBL/GenBank/DDBJ databases">
        <authorList>
            <person name="Merkel A.Y."/>
        </authorList>
    </citation>
    <scope>NUCLEOTIDE SEQUENCE [LARGE SCALE GENOMIC DNA]</scope>
    <source>
        <strain evidence="1 2">T05b</strain>
    </source>
</reference>
<reference evidence="1 2" key="1">
    <citation type="submission" date="2021-02" db="EMBL/GenBank/DDBJ databases">
        <title>Sulfurospirillum tamanensis sp. nov.</title>
        <authorList>
            <person name="Frolova A."/>
            <person name="Merkel A."/>
            <person name="Slobodkin A."/>
        </authorList>
    </citation>
    <scope>NUCLEOTIDE SEQUENCE [LARGE SCALE GENOMIC DNA]</scope>
    <source>
        <strain evidence="1 2">T05b</strain>
    </source>
</reference>
<reference evidence="2" key="2">
    <citation type="submission" date="2021-02" db="EMBL/GenBank/DDBJ databases">
        <title>Sulfurospirillum tamanensis sp. nov.</title>
        <authorList>
            <person name="Merkel A.Y."/>
        </authorList>
    </citation>
    <scope>NUCLEOTIDE SEQUENCE [LARGE SCALE GENOMIC DNA]</scope>
    <source>
        <strain evidence="2">T05b</strain>
    </source>
</reference>
<keyword evidence="2" id="KW-1185">Reference proteome</keyword>
<dbReference type="Proteomes" id="UP000703590">
    <property type="component" value="Unassembled WGS sequence"/>
</dbReference>
<protein>
    <submittedName>
        <fullName evidence="1">Type II secretion system protein</fullName>
    </submittedName>
</protein>
<evidence type="ECO:0000313" key="1">
    <source>
        <dbReference type="EMBL" id="MBN2963813.1"/>
    </source>
</evidence>
<dbReference type="RefSeq" id="WP_205458332.1">
    <property type="nucleotide sequence ID" value="NZ_JAFHKK010000004.1"/>
</dbReference>
<accession>A0ABS2WQ94</accession>
<gene>
    <name evidence="1" type="ORF">JWV37_03380</name>
</gene>
<proteinExistence type="predicted"/>
<organism evidence="1 2">
    <name type="scientific">Sulfurospirillum tamanense</name>
    <dbReference type="NCBI Taxonomy" id="2813362"/>
    <lineage>
        <taxon>Bacteria</taxon>
        <taxon>Pseudomonadati</taxon>
        <taxon>Campylobacterota</taxon>
        <taxon>Epsilonproteobacteria</taxon>
        <taxon>Campylobacterales</taxon>
        <taxon>Sulfurospirillaceae</taxon>
        <taxon>Sulfurospirillum</taxon>
    </lineage>
</organism>